<feature type="region of interest" description="Disordered" evidence="1">
    <location>
        <begin position="425"/>
        <end position="445"/>
    </location>
</feature>
<dbReference type="RefSeq" id="WP_076395859.1">
    <property type="nucleotide sequence ID" value="NZ_FTOV01000016.1"/>
</dbReference>
<dbReference type="AlphaFoldDB" id="A0A1N7QR30"/>
<proteinExistence type="predicted"/>
<dbReference type="OrthoDB" id="1345111at2"/>
<dbReference type="STRING" id="373672.SAMN05421785_1169"/>
<dbReference type="EMBL" id="FTOV01000016">
    <property type="protein sequence ID" value="SIT25352.1"/>
    <property type="molecule type" value="Genomic_DNA"/>
</dbReference>
<evidence type="ECO:0000313" key="4">
    <source>
        <dbReference type="Proteomes" id="UP000185781"/>
    </source>
</evidence>
<protein>
    <submittedName>
        <fullName evidence="3">Uncharacterized protein</fullName>
    </submittedName>
</protein>
<evidence type="ECO:0000313" key="3">
    <source>
        <dbReference type="EMBL" id="SIT25352.1"/>
    </source>
</evidence>
<reference evidence="3 4" key="1">
    <citation type="submission" date="2017-01" db="EMBL/GenBank/DDBJ databases">
        <authorList>
            <person name="Mah S.A."/>
            <person name="Swanson W.J."/>
            <person name="Moy G.W."/>
            <person name="Vacquier V.D."/>
        </authorList>
    </citation>
    <scope>NUCLEOTIDE SEQUENCE [LARGE SCALE GENOMIC DNA]</scope>
    <source>
        <strain evidence="3 4">DSM 18014</strain>
    </source>
</reference>
<name>A0A1N7QR30_9FLAO</name>
<dbReference type="Proteomes" id="UP000185781">
    <property type="component" value="Unassembled WGS sequence"/>
</dbReference>
<gene>
    <name evidence="3" type="ORF">SAMN05421785_1169</name>
</gene>
<feature type="signal peptide" evidence="2">
    <location>
        <begin position="1"/>
        <end position="19"/>
    </location>
</feature>
<accession>A0A1N7QR30</accession>
<evidence type="ECO:0000256" key="2">
    <source>
        <dbReference type="SAM" id="SignalP"/>
    </source>
</evidence>
<feature type="chain" id="PRO_5012478736" evidence="2">
    <location>
        <begin position="20"/>
        <end position="482"/>
    </location>
</feature>
<organism evidence="3 4">
    <name type="scientific">Chryseobacterium gambrini</name>
    <dbReference type="NCBI Taxonomy" id="373672"/>
    <lineage>
        <taxon>Bacteria</taxon>
        <taxon>Pseudomonadati</taxon>
        <taxon>Bacteroidota</taxon>
        <taxon>Flavobacteriia</taxon>
        <taxon>Flavobacteriales</taxon>
        <taxon>Weeksellaceae</taxon>
        <taxon>Chryseobacterium group</taxon>
        <taxon>Chryseobacterium</taxon>
    </lineage>
</organism>
<evidence type="ECO:0000256" key="1">
    <source>
        <dbReference type="SAM" id="MobiDB-lite"/>
    </source>
</evidence>
<sequence>MKKRLLLAQSLVFSTLLFSQVGINTASPKATLDVTGYPADTSKLDGVIVPKISGDQLAAKTYTIDQTGAILYITSPASVLTGQVVNADAAGFYYYDGSKWMKTGASSVNLYNTNGTLTGNRTANLNGNSLNFSGTGNVGIGGVSTIAKLNVNGFIQFGPTDSHYGVGRVVNDGAGEKYGLTQPGYFPAIGNNGSSAGTRIYTSGRSGVEGNISFGKYTSATAYTEWARFAPNTGYFGLNTYDPKATFEMVSTPADLTRIDGFITPKLTGNQLKAKDDLYTIEQTGAILYVTSAANPTTIKTANIIKSGYYYFDGNVWVGIKPEQSAISDAARSLGGTVYAKFNSAASGTLSDSRTIGGINGSSYTVGVNNFSSNKGGINTVIGNGYTISNPANGIFDIKFDVPLSEVYGVSSNVVDSYGYNGGVQAGTTNGTNPLPGEPGSRLNTKENTQVSFVSNTVIRIKTGDQDGNLANRSFTFLVTGK</sequence>
<keyword evidence="2" id="KW-0732">Signal</keyword>